<reference evidence="4 5" key="1">
    <citation type="submission" date="2017-04" db="EMBL/GenBank/DDBJ databases">
        <authorList>
            <person name="Afonso C.L."/>
            <person name="Miller P.J."/>
            <person name="Scott M.A."/>
            <person name="Spackman E."/>
            <person name="Goraichik I."/>
            <person name="Dimitrov K.M."/>
            <person name="Suarez D.L."/>
            <person name="Swayne D.E."/>
        </authorList>
    </citation>
    <scope>NUCLEOTIDE SEQUENCE [LARGE SCALE GENOMIC DNA]</scope>
    <source>
        <strain evidence="4 5">DSM 23236</strain>
    </source>
</reference>
<gene>
    <name evidence="4" type="ORF">SAMN02745857_01637</name>
</gene>
<protein>
    <submittedName>
        <fullName evidence="4">RfaE bifunctional protein, domain I</fullName>
    </submittedName>
</protein>
<dbReference type="Proteomes" id="UP000192761">
    <property type="component" value="Unassembled WGS sequence"/>
</dbReference>
<dbReference type="InterPro" id="IPR011913">
    <property type="entry name" value="RfaE_dom_I"/>
</dbReference>
<dbReference type="EMBL" id="FWXD01000008">
    <property type="protein sequence ID" value="SMC23561.1"/>
    <property type="molecule type" value="Genomic_DNA"/>
</dbReference>
<dbReference type="GO" id="GO:0033786">
    <property type="term" value="F:heptose-1-phosphate adenylyltransferase activity"/>
    <property type="evidence" value="ECO:0007669"/>
    <property type="project" value="TreeGrafter"/>
</dbReference>
<dbReference type="FunFam" id="3.40.1190.20:FF:000002">
    <property type="entry name" value="Bifunctional protein HldE"/>
    <property type="match status" value="1"/>
</dbReference>
<evidence type="ECO:0000313" key="4">
    <source>
        <dbReference type="EMBL" id="SMC23561.1"/>
    </source>
</evidence>
<evidence type="ECO:0000259" key="3">
    <source>
        <dbReference type="Pfam" id="PF00294"/>
    </source>
</evidence>
<dbReference type="Gene3D" id="3.40.1190.20">
    <property type="match status" value="1"/>
</dbReference>
<dbReference type="GO" id="GO:0005829">
    <property type="term" value="C:cytosol"/>
    <property type="evidence" value="ECO:0007669"/>
    <property type="project" value="TreeGrafter"/>
</dbReference>
<dbReference type="InterPro" id="IPR002173">
    <property type="entry name" value="Carboh/pur_kinase_PfkB_CS"/>
</dbReference>
<dbReference type="PANTHER" id="PTHR46969">
    <property type="entry name" value="BIFUNCTIONAL PROTEIN HLDE"/>
    <property type="match status" value="1"/>
</dbReference>
<keyword evidence="1" id="KW-0808">Transferase</keyword>
<dbReference type="STRING" id="1121001.SAMN02745857_01637"/>
<evidence type="ECO:0000256" key="1">
    <source>
        <dbReference type="ARBA" id="ARBA00022679"/>
    </source>
</evidence>
<proteinExistence type="predicted"/>
<dbReference type="AlphaFoldDB" id="A0A1W1XJ63"/>
<name>A0A1W1XJ63_9NEIS</name>
<dbReference type="OrthoDB" id="9802794at2"/>
<dbReference type="RefSeq" id="WP_084090302.1">
    <property type="nucleotide sequence ID" value="NZ_FWXD01000008.1"/>
</dbReference>
<dbReference type="GO" id="GO:0016773">
    <property type="term" value="F:phosphotransferase activity, alcohol group as acceptor"/>
    <property type="evidence" value="ECO:0007669"/>
    <property type="project" value="InterPro"/>
</dbReference>
<dbReference type="SUPFAM" id="SSF53613">
    <property type="entry name" value="Ribokinase-like"/>
    <property type="match status" value="1"/>
</dbReference>
<dbReference type="InterPro" id="IPR011611">
    <property type="entry name" value="PfkB_dom"/>
</dbReference>
<organism evidence="4 5">
    <name type="scientific">Andreprevotia lacus DSM 23236</name>
    <dbReference type="NCBI Taxonomy" id="1121001"/>
    <lineage>
        <taxon>Bacteria</taxon>
        <taxon>Pseudomonadati</taxon>
        <taxon>Pseudomonadota</taxon>
        <taxon>Betaproteobacteria</taxon>
        <taxon>Neisseriales</taxon>
        <taxon>Chitinibacteraceae</taxon>
        <taxon>Andreprevotia</taxon>
    </lineage>
</organism>
<dbReference type="InterPro" id="IPR029056">
    <property type="entry name" value="Ribokinase-like"/>
</dbReference>
<sequence>MNLAELRKAVAGARVLVVGDVMLDRYWFGDVERISPEAPVPVARIRKTDERAGGAANVARNIAALGGQAHLLAVIGDDEAGSSLEKLLQTERVTTTLYRDPQIATTVKLRVLARQQQLLRIDFEETPSHDVLASKLDEFRNLLARVDVVILSDYGKGGLLHVREMIAAARHAGKPVLVDPKGDDYAPYRSATLLTPNRSEFRQVAGSWRDEADFTVRAQALREQLDLQALLVTRSEEGMTLFRAQGVAHQPTVAQEVFDVSGAGDTVIGTLGLMLAAGLDLPAAMNWSNRAAGVVVGKLGTAVVHPEELFIEQV</sequence>
<keyword evidence="5" id="KW-1185">Reference proteome</keyword>
<dbReference type="PROSITE" id="PS00583">
    <property type="entry name" value="PFKB_KINASES_1"/>
    <property type="match status" value="1"/>
</dbReference>
<keyword evidence="2" id="KW-0418">Kinase</keyword>
<dbReference type="Pfam" id="PF00294">
    <property type="entry name" value="PfkB"/>
    <property type="match status" value="1"/>
</dbReference>
<dbReference type="NCBIfam" id="TIGR02198">
    <property type="entry name" value="rfaE_dom_I"/>
    <property type="match status" value="1"/>
</dbReference>
<feature type="domain" description="Carbohydrate kinase PfkB" evidence="3">
    <location>
        <begin position="14"/>
        <end position="303"/>
    </location>
</feature>
<evidence type="ECO:0000256" key="2">
    <source>
        <dbReference type="ARBA" id="ARBA00022777"/>
    </source>
</evidence>
<dbReference type="GO" id="GO:0033785">
    <property type="term" value="F:heptose 7-phosphate kinase activity"/>
    <property type="evidence" value="ECO:0007669"/>
    <property type="project" value="TreeGrafter"/>
</dbReference>
<dbReference type="PANTHER" id="PTHR46969:SF1">
    <property type="entry name" value="BIFUNCTIONAL PROTEIN HLDE"/>
    <property type="match status" value="1"/>
</dbReference>
<accession>A0A1W1XJ63</accession>
<evidence type="ECO:0000313" key="5">
    <source>
        <dbReference type="Proteomes" id="UP000192761"/>
    </source>
</evidence>
<dbReference type="CDD" id="cd01172">
    <property type="entry name" value="RfaE_like"/>
    <property type="match status" value="1"/>
</dbReference>